<keyword evidence="2" id="KW-1185">Reference proteome</keyword>
<sequence>MPDGMPFRLMEYLELVDWTGRQCREDKRGHIDSREPAILNRLGFDSVEWLNAYAHVEKGTLIGTKSSIIEALPLLGRKRLCGFRLPAS</sequence>
<proteinExistence type="predicted"/>
<dbReference type="Proteomes" id="UP000190162">
    <property type="component" value="Unassembled WGS sequence"/>
</dbReference>
<accession>A0A1T4VYJ6</accession>
<gene>
    <name evidence="1" type="ORF">SAMN02745132_04536</name>
</gene>
<protein>
    <submittedName>
        <fullName evidence="1">Uncharacterized protein</fullName>
    </submittedName>
</protein>
<name>A0A1T4VYJ6_9GAMM</name>
<organism evidence="1 2">
    <name type="scientific">Enterovibrio nigricans DSM 22720</name>
    <dbReference type="NCBI Taxonomy" id="1121868"/>
    <lineage>
        <taxon>Bacteria</taxon>
        <taxon>Pseudomonadati</taxon>
        <taxon>Pseudomonadota</taxon>
        <taxon>Gammaproteobacteria</taxon>
        <taxon>Vibrionales</taxon>
        <taxon>Vibrionaceae</taxon>
        <taxon>Enterovibrio</taxon>
    </lineage>
</organism>
<reference evidence="2" key="1">
    <citation type="submission" date="2017-02" db="EMBL/GenBank/DDBJ databases">
        <authorList>
            <person name="Varghese N."/>
            <person name="Submissions S."/>
        </authorList>
    </citation>
    <scope>NUCLEOTIDE SEQUENCE [LARGE SCALE GENOMIC DNA]</scope>
    <source>
        <strain evidence="2">DSM 22720</strain>
    </source>
</reference>
<dbReference type="EMBL" id="FUXU01000124">
    <property type="protein sequence ID" value="SKA70102.1"/>
    <property type="molecule type" value="Genomic_DNA"/>
</dbReference>
<evidence type="ECO:0000313" key="1">
    <source>
        <dbReference type="EMBL" id="SKA70102.1"/>
    </source>
</evidence>
<evidence type="ECO:0000313" key="2">
    <source>
        <dbReference type="Proteomes" id="UP000190162"/>
    </source>
</evidence>
<dbReference type="AlphaFoldDB" id="A0A1T4VYJ6"/>